<proteinExistence type="predicted"/>
<name>A0ABV1H2N0_9FIRM</name>
<feature type="domain" description="Polymerase beta nucleotidyltransferase" evidence="1">
    <location>
        <begin position="18"/>
        <end position="103"/>
    </location>
</feature>
<gene>
    <name evidence="2" type="ORF">WMO37_01800</name>
</gene>
<organism evidence="2 3">
    <name type="scientific">Lachnospira intestinalis</name>
    <dbReference type="NCBI Taxonomy" id="3133158"/>
    <lineage>
        <taxon>Bacteria</taxon>
        <taxon>Bacillati</taxon>
        <taxon>Bacillota</taxon>
        <taxon>Clostridia</taxon>
        <taxon>Lachnospirales</taxon>
        <taxon>Lachnospiraceae</taxon>
        <taxon>Lachnospira</taxon>
    </lineage>
</organism>
<protein>
    <submittedName>
        <fullName evidence="2">Nucleotidyltransferase domain-containing protein</fullName>
    </submittedName>
</protein>
<dbReference type="PANTHER" id="PTHR43852:SF3">
    <property type="entry name" value="NUCLEOTIDYLTRANSFERASE"/>
    <property type="match status" value="1"/>
</dbReference>
<dbReference type="Pfam" id="PF18765">
    <property type="entry name" value="Polbeta"/>
    <property type="match status" value="1"/>
</dbReference>
<dbReference type="InterPro" id="IPR052930">
    <property type="entry name" value="TA_antitoxin_MntA"/>
</dbReference>
<accession>A0ABV1H2N0</accession>
<sequence>MRELDETAFTERELKIFKEIQEYAKKYQMKKVVLFGSRARRTNREKSDIDLAVYGCSDVTEFYFDIEEEVNTLLMFDVIDMDRKNISKDLLQEIERDGVIIYEEV</sequence>
<dbReference type="PANTHER" id="PTHR43852">
    <property type="entry name" value="NUCLEOTIDYLTRANSFERASE"/>
    <property type="match status" value="1"/>
</dbReference>
<dbReference type="Gene3D" id="3.30.460.10">
    <property type="entry name" value="Beta Polymerase, domain 2"/>
    <property type="match status" value="1"/>
</dbReference>
<dbReference type="InterPro" id="IPR043519">
    <property type="entry name" value="NT_sf"/>
</dbReference>
<evidence type="ECO:0000313" key="2">
    <source>
        <dbReference type="EMBL" id="MEQ2553750.1"/>
    </source>
</evidence>
<evidence type="ECO:0000259" key="1">
    <source>
        <dbReference type="Pfam" id="PF18765"/>
    </source>
</evidence>
<keyword evidence="3" id="KW-1185">Reference proteome</keyword>
<dbReference type="CDD" id="cd05403">
    <property type="entry name" value="NT_KNTase_like"/>
    <property type="match status" value="1"/>
</dbReference>
<comment type="caution">
    <text evidence="2">The sequence shown here is derived from an EMBL/GenBank/DDBJ whole genome shotgun (WGS) entry which is preliminary data.</text>
</comment>
<dbReference type="SUPFAM" id="SSF81301">
    <property type="entry name" value="Nucleotidyltransferase"/>
    <property type="match status" value="1"/>
</dbReference>
<dbReference type="InterPro" id="IPR041633">
    <property type="entry name" value="Polbeta"/>
</dbReference>
<dbReference type="Proteomes" id="UP001546774">
    <property type="component" value="Unassembled WGS sequence"/>
</dbReference>
<dbReference type="EMBL" id="JBBMFS010000001">
    <property type="protein sequence ID" value="MEQ2553750.1"/>
    <property type="molecule type" value="Genomic_DNA"/>
</dbReference>
<reference evidence="2" key="1">
    <citation type="submission" date="2024-03" db="EMBL/GenBank/DDBJ databases">
        <title>Human intestinal bacterial collection.</title>
        <authorList>
            <person name="Pauvert C."/>
            <person name="Hitch T.C.A."/>
            <person name="Clavel T."/>
        </authorList>
    </citation>
    <scope>NUCLEOTIDE SEQUENCE [LARGE SCALE GENOMIC DNA]</scope>
    <source>
        <strain evidence="2">CLA-AA-H89B</strain>
    </source>
</reference>
<evidence type="ECO:0000313" key="3">
    <source>
        <dbReference type="Proteomes" id="UP001546774"/>
    </source>
</evidence>